<dbReference type="Gene3D" id="3.30.565.10">
    <property type="entry name" value="Histidine kinase-like ATPase, C-terminal domain"/>
    <property type="match status" value="1"/>
</dbReference>
<dbReference type="PROSITE" id="PS50109">
    <property type="entry name" value="HIS_KIN"/>
    <property type="match status" value="1"/>
</dbReference>
<evidence type="ECO:0000256" key="1">
    <source>
        <dbReference type="ARBA" id="ARBA00000085"/>
    </source>
</evidence>
<geneLocation type="plasmid" evidence="10">
    <name>pP742502</name>
</geneLocation>
<dbReference type="Gene3D" id="1.10.287.130">
    <property type="match status" value="1"/>
</dbReference>
<dbReference type="InterPro" id="IPR005467">
    <property type="entry name" value="His_kinase_dom"/>
</dbReference>
<dbReference type="Pfam" id="PF00512">
    <property type="entry name" value="HisKA"/>
    <property type="match status" value="1"/>
</dbReference>
<evidence type="ECO:0000259" key="8">
    <source>
        <dbReference type="PROSITE" id="PS50109"/>
    </source>
</evidence>
<dbReference type="PROSITE" id="PS50110">
    <property type="entry name" value="RESPONSE_REGULATORY"/>
    <property type="match status" value="1"/>
</dbReference>
<dbReference type="InterPro" id="IPR011006">
    <property type="entry name" value="CheY-like_superfamily"/>
</dbReference>
<dbReference type="Pfam" id="PF02518">
    <property type="entry name" value="HATPase_c"/>
    <property type="match status" value="1"/>
</dbReference>
<keyword evidence="6" id="KW-0902">Two-component regulatory system</keyword>
<dbReference type="AlphaFoldDB" id="B8HZC8"/>
<dbReference type="CDD" id="cd17546">
    <property type="entry name" value="REC_hyHK_CKI1_RcsC-like"/>
    <property type="match status" value="1"/>
</dbReference>
<comment type="catalytic activity">
    <reaction evidence="1">
        <text>ATP + protein L-histidine = ADP + protein N-phospho-L-histidine.</text>
        <dbReference type="EC" id="2.7.13.3"/>
    </reaction>
</comment>
<evidence type="ECO:0000256" key="5">
    <source>
        <dbReference type="ARBA" id="ARBA00022777"/>
    </source>
</evidence>
<keyword evidence="5 10" id="KW-0418">Kinase</keyword>
<dbReference type="EMBL" id="CP001346">
    <property type="protein sequence ID" value="ACL47776.1"/>
    <property type="molecule type" value="Genomic_DNA"/>
</dbReference>
<name>B8HZC8_CYAP4</name>
<evidence type="ECO:0000256" key="4">
    <source>
        <dbReference type="ARBA" id="ARBA00022679"/>
    </source>
</evidence>
<accession>B8HZC8</accession>
<dbReference type="SMART" id="SM00388">
    <property type="entry name" value="HisKA"/>
    <property type="match status" value="1"/>
</dbReference>
<gene>
    <name evidence="10" type="ordered locus">Cyan7425_0067</name>
</gene>
<dbReference type="Pfam" id="PF00072">
    <property type="entry name" value="Response_reg"/>
    <property type="match status" value="1"/>
</dbReference>
<dbReference type="GO" id="GO:0000155">
    <property type="term" value="F:phosphorelay sensor kinase activity"/>
    <property type="evidence" value="ECO:0007669"/>
    <property type="project" value="InterPro"/>
</dbReference>
<dbReference type="CDD" id="cd00082">
    <property type="entry name" value="HisKA"/>
    <property type="match status" value="1"/>
</dbReference>
<dbReference type="PRINTS" id="PR00344">
    <property type="entry name" value="BCTRLSENSOR"/>
</dbReference>
<feature type="domain" description="Histidine kinase" evidence="8">
    <location>
        <begin position="193"/>
        <end position="249"/>
    </location>
</feature>
<evidence type="ECO:0000256" key="6">
    <source>
        <dbReference type="ARBA" id="ARBA00023012"/>
    </source>
</evidence>
<keyword evidence="4" id="KW-0808">Transferase</keyword>
<protein>
    <recommendedName>
        <fullName evidence="2">histidine kinase</fullName>
        <ecNumber evidence="2">2.7.13.3</ecNumber>
    </recommendedName>
</protein>
<dbReference type="SUPFAM" id="SSF55874">
    <property type="entry name" value="ATPase domain of HSP90 chaperone/DNA topoisomerase II/histidine kinase"/>
    <property type="match status" value="1"/>
</dbReference>
<dbReference type="SUPFAM" id="SSF55781">
    <property type="entry name" value="GAF domain-like"/>
    <property type="match status" value="1"/>
</dbReference>
<evidence type="ECO:0000256" key="3">
    <source>
        <dbReference type="ARBA" id="ARBA00022553"/>
    </source>
</evidence>
<organism evidence="10">
    <name type="scientific">Cyanothece sp. (strain PCC 7425 / ATCC 29141)</name>
    <dbReference type="NCBI Taxonomy" id="395961"/>
    <lineage>
        <taxon>Bacteria</taxon>
        <taxon>Bacillati</taxon>
        <taxon>Cyanobacteriota</taxon>
        <taxon>Cyanophyceae</taxon>
        <taxon>Gomontiellales</taxon>
        <taxon>Cyanothecaceae</taxon>
        <taxon>Cyanothece</taxon>
    </lineage>
</organism>
<dbReference type="SUPFAM" id="SSF52172">
    <property type="entry name" value="CheY-like"/>
    <property type="match status" value="1"/>
</dbReference>
<reference evidence="10" key="1">
    <citation type="submission" date="2009-01" db="EMBL/GenBank/DDBJ databases">
        <title>Complete sequence of plasmid2 Cyanothece sp. PCC 7425.</title>
        <authorList>
            <consortium name="US DOE Joint Genome Institute"/>
            <person name="Lucas S."/>
            <person name="Copeland A."/>
            <person name="Lapidus A."/>
            <person name="Glavina del Rio T."/>
            <person name="Dalin E."/>
            <person name="Tice H."/>
            <person name="Bruce D."/>
            <person name="Goodwin L."/>
            <person name="Pitluck S."/>
            <person name="Sims D."/>
            <person name="Meineke L."/>
            <person name="Brettin T."/>
            <person name="Detter J.C."/>
            <person name="Han C."/>
            <person name="Larimer F."/>
            <person name="Land M."/>
            <person name="Hauser L."/>
            <person name="Kyrpides N."/>
            <person name="Ovchinnikova G."/>
            <person name="Liberton M."/>
            <person name="Stoeckel J."/>
            <person name="Banerjee A."/>
            <person name="Singh A."/>
            <person name="Page L."/>
            <person name="Sato H."/>
            <person name="Zhao L."/>
            <person name="Sherman L."/>
            <person name="Pakrasi H."/>
            <person name="Richardson P."/>
        </authorList>
    </citation>
    <scope>NUCLEOTIDE SEQUENCE</scope>
    <source>
        <strain evidence="10">PCC 7425</strain>
        <plasmid evidence="10">pP742502</plasmid>
    </source>
</reference>
<dbReference type="InterPro" id="IPR036097">
    <property type="entry name" value="HisK_dim/P_sf"/>
</dbReference>
<dbReference type="KEGG" id="cyn:Cyan7425_0067"/>
<dbReference type="InterPro" id="IPR003661">
    <property type="entry name" value="HisK_dim/P_dom"/>
</dbReference>
<dbReference type="SUPFAM" id="SSF47384">
    <property type="entry name" value="Homodimeric domain of signal transducing histidine kinase"/>
    <property type="match status" value="1"/>
</dbReference>
<dbReference type="HOGENOM" id="CLU_561085_0_0_3"/>
<evidence type="ECO:0000256" key="2">
    <source>
        <dbReference type="ARBA" id="ARBA00012438"/>
    </source>
</evidence>
<keyword evidence="10" id="KW-0614">Plasmid</keyword>
<keyword evidence="3 7" id="KW-0597">Phosphoprotein</keyword>
<dbReference type="EC" id="2.7.13.3" evidence="2"/>
<dbReference type="SMART" id="SM00387">
    <property type="entry name" value="HATPase_c"/>
    <property type="match status" value="1"/>
</dbReference>
<feature type="domain" description="Response regulatory" evidence="9">
    <location>
        <begin position="275"/>
        <end position="391"/>
    </location>
</feature>
<dbReference type="SMART" id="SM00448">
    <property type="entry name" value="REC"/>
    <property type="match status" value="1"/>
</dbReference>
<dbReference type="PANTHER" id="PTHR43047">
    <property type="entry name" value="TWO-COMPONENT HISTIDINE PROTEIN KINASE"/>
    <property type="match status" value="1"/>
</dbReference>
<dbReference type="OrthoDB" id="502671at2"/>
<feature type="modified residue" description="4-aspartylphosphate" evidence="7">
    <location>
        <position position="324"/>
    </location>
</feature>
<dbReference type="InterPro" id="IPR004358">
    <property type="entry name" value="Sig_transdc_His_kin-like_C"/>
</dbReference>
<evidence type="ECO:0000313" key="10">
    <source>
        <dbReference type="EMBL" id="ACL47776.1"/>
    </source>
</evidence>
<dbReference type="eggNOG" id="COG0784">
    <property type="taxonomic scope" value="Bacteria"/>
</dbReference>
<evidence type="ECO:0000256" key="7">
    <source>
        <dbReference type="PROSITE-ProRule" id="PRU00169"/>
    </source>
</evidence>
<proteinExistence type="predicted"/>
<dbReference type="InterPro" id="IPR003594">
    <property type="entry name" value="HATPase_dom"/>
</dbReference>
<dbReference type="Gene3D" id="3.40.50.2300">
    <property type="match status" value="1"/>
</dbReference>
<dbReference type="InterPro" id="IPR036890">
    <property type="entry name" value="HATPase_C_sf"/>
</dbReference>
<dbReference type="InterPro" id="IPR001789">
    <property type="entry name" value="Sig_transdc_resp-reg_receiver"/>
</dbReference>
<dbReference type="eggNOG" id="COG2205">
    <property type="taxonomic scope" value="Bacteria"/>
</dbReference>
<sequence length="486" mass="53457">MAQDLIPSSYQYSQQAEEALRLIVQGTPCEHVASGKKVFFYPHSIRDLCPDDPYLEEFGAESYLGIPLSNSAGEMLGYLAVLDIKPMQPDPGLCISTSLISGVEGDYHALAVMQDITQRKHTELAMQQAKEAAEAANQAKSAFLAHMSHELRTPLNAILGFAQLMERDTLLTTAQKESLSIINRSGEHLLEHHLFEPFVQTTTGANAQEGTGLGLTISHQFVQLLGGELWVESEVNRGSTFSFDLPVELPYGAIAHIPVPTGRVVGLVSGQPDYRILVVDDRAENREPLVQLLSSVGFSTRTATNGWEAIAQWQDWQPDLIWMDMRMPALDGYAATAQIKAQSQGAKTVIIALTAAAFEEQQQQIFAAGCDDFVRKPFHEDVIFAKMGEHLQVRYLYAEDQSDHRDPAHSKAAQGPSPDLLGVMSSDWIEQLHRAAIAADGGQIEQLLTQIPASHAELADRLTGWLSEFDFDPILELIESLKGARD</sequence>
<evidence type="ECO:0000259" key="9">
    <source>
        <dbReference type="PROSITE" id="PS50110"/>
    </source>
</evidence>